<comment type="caution">
    <text evidence="2">The sequence shown here is derived from an EMBL/GenBank/DDBJ whole genome shotgun (WGS) entry which is preliminary data.</text>
</comment>
<proteinExistence type="predicted"/>
<feature type="region of interest" description="Disordered" evidence="1">
    <location>
        <begin position="49"/>
        <end position="71"/>
    </location>
</feature>
<sequence length="71" mass="8002">MPTLTIVAQIHASSDQIEFVKSDLFKLIPVARAEARCVTYDLHQDTEDLRRLSPPAWQQRRARSPNSPSAA</sequence>
<dbReference type="Gene3D" id="3.30.70.100">
    <property type="match status" value="1"/>
</dbReference>
<dbReference type="EMBL" id="JBHTJT010000038">
    <property type="protein sequence ID" value="MFD0981396.1"/>
    <property type="molecule type" value="Genomic_DNA"/>
</dbReference>
<keyword evidence="2" id="KW-0560">Oxidoreductase</keyword>
<organism evidence="2 3">
    <name type="scientific">Tropicimonas aquimaris</name>
    <dbReference type="NCBI Taxonomy" id="914152"/>
    <lineage>
        <taxon>Bacteria</taxon>
        <taxon>Pseudomonadati</taxon>
        <taxon>Pseudomonadota</taxon>
        <taxon>Alphaproteobacteria</taxon>
        <taxon>Rhodobacterales</taxon>
        <taxon>Roseobacteraceae</taxon>
        <taxon>Tropicimonas</taxon>
    </lineage>
</organism>
<dbReference type="Proteomes" id="UP001597108">
    <property type="component" value="Unassembled WGS sequence"/>
</dbReference>
<evidence type="ECO:0000313" key="3">
    <source>
        <dbReference type="Proteomes" id="UP001597108"/>
    </source>
</evidence>
<dbReference type="EC" id="1.-.-.-" evidence="2"/>
<keyword evidence="3" id="KW-1185">Reference proteome</keyword>
<dbReference type="InterPro" id="IPR011008">
    <property type="entry name" value="Dimeric_a/b-barrel"/>
</dbReference>
<keyword evidence="2" id="KW-0503">Monooxygenase</keyword>
<dbReference type="GO" id="GO:0004497">
    <property type="term" value="F:monooxygenase activity"/>
    <property type="evidence" value="ECO:0007669"/>
    <property type="project" value="UniProtKB-KW"/>
</dbReference>
<dbReference type="SUPFAM" id="SSF54909">
    <property type="entry name" value="Dimeric alpha+beta barrel"/>
    <property type="match status" value="1"/>
</dbReference>
<evidence type="ECO:0000313" key="2">
    <source>
        <dbReference type="EMBL" id="MFD0981396.1"/>
    </source>
</evidence>
<dbReference type="RefSeq" id="WP_386076356.1">
    <property type="nucleotide sequence ID" value="NZ_JBHTJT010000038.1"/>
</dbReference>
<reference evidence="3" key="1">
    <citation type="journal article" date="2019" name="Int. J. Syst. Evol. Microbiol.">
        <title>The Global Catalogue of Microorganisms (GCM) 10K type strain sequencing project: providing services to taxonomists for standard genome sequencing and annotation.</title>
        <authorList>
            <consortium name="The Broad Institute Genomics Platform"/>
            <consortium name="The Broad Institute Genome Sequencing Center for Infectious Disease"/>
            <person name="Wu L."/>
            <person name="Ma J."/>
        </authorList>
    </citation>
    <scope>NUCLEOTIDE SEQUENCE [LARGE SCALE GENOMIC DNA]</scope>
    <source>
        <strain evidence="3">CCUG 60524</strain>
    </source>
</reference>
<name>A0ABW3IUU8_9RHOB</name>
<evidence type="ECO:0000256" key="1">
    <source>
        <dbReference type="SAM" id="MobiDB-lite"/>
    </source>
</evidence>
<accession>A0ABW3IUU8</accession>
<gene>
    <name evidence="2" type="ORF">ACFQ2S_17300</name>
</gene>
<protein>
    <submittedName>
        <fullName evidence="2">Quinol monooxygenase</fullName>
        <ecNumber evidence="2">1.-.-.-</ecNumber>
    </submittedName>
</protein>